<organism evidence="3 4">
    <name type="scientific">Nocardiopsis aegyptia</name>
    <dbReference type="NCBI Taxonomy" id="220378"/>
    <lineage>
        <taxon>Bacteria</taxon>
        <taxon>Bacillati</taxon>
        <taxon>Actinomycetota</taxon>
        <taxon>Actinomycetes</taxon>
        <taxon>Streptosporangiales</taxon>
        <taxon>Nocardiopsidaceae</taxon>
        <taxon>Nocardiopsis</taxon>
    </lineage>
</organism>
<dbReference type="AlphaFoldDB" id="A0A7Z0ENA6"/>
<gene>
    <name evidence="3" type="ORF">HNR10_002933</name>
</gene>
<evidence type="ECO:0000259" key="2">
    <source>
        <dbReference type="Pfam" id="PF01370"/>
    </source>
</evidence>
<feature type="compositionally biased region" description="Low complexity" evidence="1">
    <location>
        <begin position="311"/>
        <end position="335"/>
    </location>
</feature>
<dbReference type="EMBL" id="JACCFS010000001">
    <property type="protein sequence ID" value="NYJ35052.1"/>
    <property type="molecule type" value="Genomic_DNA"/>
</dbReference>
<sequence>MSFHVIVGAGALGTSLALQLADAGTRVRIVTRSGGGPEHPLVERVKADATDADELARLTRGAEVLYNCANPPSYEMWERLWPPLAASLLEAAERTGAVLAIGGNLYGYGPVEGPIHRDLPLAATDHKGRLRARMWAEALARHEAGAVRVTEVRASDYMGSMKPMGSYPELYADQARVRRRVFTFADPDQVHSVTYVPDVARTLAAVATDERAWGLGWHVPSPEARTVREMVADMAREFGVGRPSVSRIPRPLLRGAFRFSPFLREVGELLYQWDAPYVIDADVTTEVFGVEATPWEEIVRATAAGLEARASHGSRGPRGSRAGRASRPGSPTRSS</sequence>
<comment type="caution">
    <text evidence="3">The sequence shown here is derived from an EMBL/GenBank/DDBJ whole genome shotgun (WGS) entry which is preliminary data.</text>
</comment>
<evidence type="ECO:0000256" key="1">
    <source>
        <dbReference type="SAM" id="MobiDB-lite"/>
    </source>
</evidence>
<feature type="domain" description="NAD-dependent epimerase/dehydratase" evidence="2">
    <location>
        <begin position="6"/>
        <end position="209"/>
    </location>
</feature>
<dbReference type="Proteomes" id="UP000572051">
    <property type="component" value="Unassembled WGS sequence"/>
</dbReference>
<evidence type="ECO:0000313" key="3">
    <source>
        <dbReference type="EMBL" id="NYJ35052.1"/>
    </source>
</evidence>
<accession>A0A7Z0ENA6</accession>
<feature type="region of interest" description="Disordered" evidence="1">
    <location>
        <begin position="307"/>
        <end position="335"/>
    </location>
</feature>
<keyword evidence="4" id="KW-1185">Reference proteome</keyword>
<dbReference type="InterPro" id="IPR036291">
    <property type="entry name" value="NAD(P)-bd_dom_sf"/>
</dbReference>
<dbReference type="InterPro" id="IPR001509">
    <property type="entry name" value="Epimerase_deHydtase"/>
</dbReference>
<name>A0A7Z0ENA6_9ACTN</name>
<proteinExistence type="predicted"/>
<dbReference type="RefSeq" id="WP_179823997.1">
    <property type="nucleotide sequence ID" value="NZ_JACCFS010000001.1"/>
</dbReference>
<reference evidence="3 4" key="1">
    <citation type="submission" date="2020-07" db="EMBL/GenBank/DDBJ databases">
        <title>Sequencing the genomes of 1000 actinobacteria strains.</title>
        <authorList>
            <person name="Klenk H.-P."/>
        </authorList>
    </citation>
    <scope>NUCLEOTIDE SEQUENCE [LARGE SCALE GENOMIC DNA]</scope>
    <source>
        <strain evidence="3 4">DSM 44442</strain>
    </source>
</reference>
<protein>
    <submittedName>
        <fullName evidence="3">Nucleoside-diphosphate-sugar epimerase</fullName>
    </submittedName>
</protein>
<dbReference type="SUPFAM" id="SSF51735">
    <property type="entry name" value="NAD(P)-binding Rossmann-fold domains"/>
    <property type="match status" value="1"/>
</dbReference>
<evidence type="ECO:0000313" key="4">
    <source>
        <dbReference type="Proteomes" id="UP000572051"/>
    </source>
</evidence>
<dbReference type="Gene3D" id="3.40.50.720">
    <property type="entry name" value="NAD(P)-binding Rossmann-like Domain"/>
    <property type="match status" value="1"/>
</dbReference>
<dbReference type="Pfam" id="PF01370">
    <property type="entry name" value="Epimerase"/>
    <property type="match status" value="1"/>
</dbReference>